<dbReference type="GO" id="GO:0033567">
    <property type="term" value="P:DNA replication, Okazaki fragment processing"/>
    <property type="evidence" value="ECO:0007669"/>
    <property type="project" value="UniProtKB-UniRule"/>
</dbReference>
<evidence type="ECO:0000256" key="5">
    <source>
        <dbReference type="ARBA" id="ARBA00022722"/>
    </source>
</evidence>
<evidence type="ECO:0000313" key="25">
    <source>
        <dbReference type="Proteomes" id="UP000076078"/>
    </source>
</evidence>
<dbReference type="EC" id="3.6.4.12" evidence="19"/>
<evidence type="ECO:0000256" key="3">
    <source>
        <dbReference type="ARBA" id="ARBA00022485"/>
    </source>
</evidence>
<dbReference type="Pfam" id="PF13087">
    <property type="entry name" value="AAA_12"/>
    <property type="match status" value="1"/>
</dbReference>
<dbReference type="Gene3D" id="3.40.50.300">
    <property type="entry name" value="P-loop containing nucleotide triphosphate hydrolases"/>
    <property type="match status" value="3"/>
</dbReference>
<dbReference type="InParanoid" id="A0A152A2A7"/>
<dbReference type="GO" id="GO:0005524">
    <property type="term" value="F:ATP binding"/>
    <property type="evidence" value="ECO:0007669"/>
    <property type="project" value="UniProtKB-UniRule"/>
</dbReference>
<evidence type="ECO:0000259" key="21">
    <source>
        <dbReference type="Pfam" id="PF08696"/>
    </source>
</evidence>
<dbReference type="GO" id="GO:0005634">
    <property type="term" value="C:nucleus"/>
    <property type="evidence" value="ECO:0007669"/>
    <property type="project" value="UniProtKB-SubCell"/>
</dbReference>
<keyword evidence="16 19" id="KW-0539">Nucleus</keyword>
<dbReference type="InterPro" id="IPR041677">
    <property type="entry name" value="DNA2/NAM7_AAA_11"/>
</dbReference>
<dbReference type="GO" id="GO:0005737">
    <property type="term" value="C:cytoplasm"/>
    <property type="evidence" value="ECO:0007669"/>
    <property type="project" value="TreeGrafter"/>
</dbReference>
<keyword evidence="5 19" id="KW-0540">Nuclease</keyword>
<dbReference type="CDD" id="cd18808">
    <property type="entry name" value="SF1_C_Upf1"/>
    <property type="match status" value="1"/>
</dbReference>
<dbReference type="PANTHER" id="PTHR10887:SF433">
    <property type="entry name" value="DNA REPLICATION ATP-DEPENDENT HELICASE_NUCLEASE DNA2"/>
    <property type="match status" value="1"/>
</dbReference>
<dbReference type="STRING" id="361077.A0A152A2A7"/>
<dbReference type="Pfam" id="PF08696">
    <property type="entry name" value="Dna2"/>
    <property type="match status" value="1"/>
</dbReference>
<keyword evidence="19" id="KW-0158">Chromosome</keyword>
<keyword evidence="13 19" id="KW-0411">Iron-sulfur</keyword>
<feature type="region of interest" description="Disordered" evidence="20">
    <location>
        <begin position="73"/>
        <end position="105"/>
    </location>
</feature>
<dbReference type="PANTHER" id="PTHR10887">
    <property type="entry name" value="DNA2/NAM7 HELICASE FAMILY"/>
    <property type="match status" value="1"/>
</dbReference>
<keyword evidence="6 19" id="KW-0479">Metal-binding</keyword>
<keyword evidence="7 19" id="KW-0547">Nucleotide-binding</keyword>
<name>A0A152A2A7_TIELA</name>
<feature type="region of interest" description="Disordered" evidence="20">
    <location>
        <begin position="160"/>
        <end position="190"/>
    </location>
</feature>
<dbReference type="GO" id="GO:0051539">
    <property type="term" value="F:4 iron, 4 sulfur cluster binding"/>
    <property type="evidence" value="ECO:0007669"/>
    <property type="project" value="UniProtKB-UniRule"/>
</dbReference>
<evidence type="ECO:0000256" key="15">
    <source>
        <dbReference type="ARBA" id="ARBA00023204"/>
    </source>
</evidence>
<feature type="domain" description="DNA2/NAM7 helicase helicase" evidence="22">
    <location>
        <begin position="924"/>
        <end position="1023"/>
    </location>
</feature>
<dbReference type="GO" id="GO:0016887">
    <property type="term" value="F:ATP hydrolysis activity"/>
    <property type="evidence" value="ECO:0007669"/>
    <property type="project" value="RHEA"/>
</dbReference>
<dbReference type="CDD" id="cd18041">
    <property type="entry name" value="DEXXQc_DNA2"/>
    <property type="match status" value="1"/>
</dbReference>
<evidence type="ECO:0000256" key="11">
    <source>
        <dbReference type="ARBA" id="ARBA00022840"/>
    </source>
</evidence>
<keyword evidence="25" id="KW-1185">Reference proteome</keyword>
<dbReference type="InterPro" id="IPR041679">
    <property type="entry name" value="DNA2/NAM7-like_C"/>
</dbReference>
<evidence type="ECO:0000256" key="20">
    <source>
        <dbReference type="SAM" id="MobiDB-lite"/>
    </source>
</evidence>
<keyword evidence="4 19" id="KW-0235">DNA replication</keyword>
<dbReference type="GO" id="GO:0046872">
    <property type="term" value="F:metal ion binding"/>
    <property type="evidence" value="ECO:0007669"/>
    <property type="project" value="UniProtKB-UniRule"/>
</dbReference>
<keyword evidence="12 19" id="KW-0408">Iron</keyword>
<dbReference type="Proteomes" id="UP000076078">
    <property type="component" value="Unassembled WGS sequence"/>
</dbReference>
<dbReference type="EC" id="3.1.-.-" evidence="19"/>
<feature type="compositionally biased region" description="Low complexity" evidence="20">
    <location>
        <begin position="77"/>
        <end position="86"/>
    </location>
</feature>
<evidence type="ECO:0000256" key="19">
    <source>
        <dbReference type="RuleBase" id="RU367041"/>
    </source>
</evidence>
<protein>
    <recommendedName>
        <fullName evidence="19">DNA replication ATP-dependent helicase/nuclease</fullName>
        <ecNumber evidence="19">3.1.-.-</ecNumber>
        <ecNumber evidence="19">3.6.4.12</ecNumber>
    </recommendedName>
</protein>
<evidence type="ECO:0000256" key="10">
    <source>
        <dbReference type="ARBA" id="ARBA00022806"/>
    </source>
</evidence>
<dbReference type="InterPro" id="IPR026851">
    <property type="entry name" value="Dna2/JHS1_DEXXQ-box"/>
</dbReference>
<evidence type="ECO:0000259" key="23">
    <source>
        <dbReference type="Pfam" id="PF13087"/>
    </source>
</evidence>
<dbReference type="InterPro" id="IPR045055">
    <property type="entry name" value="DNA2/NAM7-like"/>
</dbReference>
<sequence>MKEKDKNLIDFWFDDSSDSDIIEFGSLTPPTPETIRLNTLFPSSPINNNLKTTIDMSKPFNASEFFSKKKLEQHQQNNNNINNTNNSKKRTINFEDDNQRPLKISSNSETIPTTLTKTDSTITRDSFSKMTLDNKKLPAIVNNNNRNNFLFSTPNTTKINSKISNNLNPSNPNYKAPTTSPPKSQQQIEEESFFSDLDFSDFSPSPFIDNMMERSPKPTGVGDLFAANFSPSPFKPSFSPLSKTPPTPTKNVRQNLSQLFQKELNSQSNLKKQRFERILVINIEYDVTILPNQYLPLHKKTIIGYSETLRINRTIVMVGEWLYSPVYSGNFVNVIGDFDETNSILISNQKNLLVLHPDILITGTELSNSYSCARRTVLKDQLKWTMDSSVVPLYGSIVHEIFQQCLRTNSFSLLDIERFKNEILVKPHFSLGLSSLGETQSTAMNHLDNWVPSIDNFAKTFILENDFKAKASFTLRNNEKYKLSISKILEIEENIWSPMYGLKGKIDATVEIKLVQQDSYQNGRKKCVSDPEIRYLNVPLEVKTGKAYSIPNNNHSSQVLIYTLLMNDRYNQDIDLGLLYYLKNQNQLDKKEQRIGENYGILHPILSERNNIRSLLVARNLLAHFFQQNLLPTRGINNSVIPKMLKDQHACETCYFSDPCLLYHKAIENGSSDSSGVPDLFDLKTNHLSTLQIDQLQKLNKMVTLESEVNKNISKKYLWTQPKSTEKKDISIQNLILTNEVELKTGGFTYKFSQFNNNNNQNNNNLIQFTEGDYVSISVVGKWFGLGSGQIIKITNNSLIILCREKISEPPTKFDEDGIKKGKKEGGGFRGIVNIEYENDLKDNIDFRGFGKRDNLSTLEYRWKIDVESQHSNYSILKSNVFNLFHRDNQELCKLLIDLRPPSYSVKTGSELWKDIQLSRDYPHLNMDQQKAIEKVILSNDYSLILGMPGTGKTTTLSACVSVLNRLGFSVLIISYTHTALDNLLVKISDSYPTMEYLRLAGQVSQVDTKVQSHCLESHHFTSITQIKEFLDRQTIIATTCFGMSHSYFNSTRKFDYCIVDEASQLSQPVTIGPLLYAKRFVLVGDHYQLPPLVQNPEAKKLGMDISLFKKLSSQHPFSVSNLTFQYRMSQDIMSISNTLVYNGKLKCGNSIVSNHQLNIPNLLLESSESKFVEKWLYETCYPKRSVVFLNTDTNETFQESKLGDFFYNLQEANTIARIVDCLVNLYSISPSDIGVLSPHRLQLKYIKNALISQLKSTSLVLDSSDANAAAVSSQLDETIKKLDVLTIDKFQGKDKDCIIISFVKSNTDKTIGELLQDWRRSNVALTRARQKLILIGSRSTLSSFPFYNDLFKLIETNQINLPSFIK</sequence>
<dbReference type="InterPro" id="IPR047187">
    <property type="entry name" value="SF1_C_Upf1"/>
</dbReference>
<evidence type="ECO:0000256" key="9">
    <source>
        <dbReference type="ARBA" id="ARBA00022801"/>
    </source>
</evidence>
<feature type="domain" description="DNA2/NAM7 helicase-like C-terminal" evidence="23">
    <location>
        <begin position="1104"/>
        <end position="1339"/>
    </location>
</feature>
<comment type="function">
    <text evidence="19">Key enzyme involved in DNA replication and DNA repair. Involved in Okazaki fragments processing by cleaving long flaps that escape FEN1: flaps that are longer than 27 nucleotides are coated by replication protein A complex (RPA), leading to recruit DNA2 which cleaves the flap until it is too short to bind RPA and becomes a substrate for FEN1. Also involved in 5'-end resection of DNA during double-strand break (DSB) repair by mediating the cleavage of 5'-ssDNA.</text>
</comment>
<keyword evidence="14 19" id="KW-0238">DNA-binding</keyword>
<keyword evidence="11 19" id="KW-0067">ATP-binding</keyword>
<dbReference type="OrthoDB" id="6513042at2759"/>
<evidence type="ECO:0000259" key="22">
    <source>
        <dbReference type="Pfam" id="PF13086"/>
    </source>
</evidence>
<feature type="compositionally biased region" description="Polar residues" evidence="20">
    <location>
        <begin position="160"/>
        <end position="187"/>
    </location>
</feature>
<dbReference type="GO" id="GO:0005694">
    <property type="term" value="C:chromosome"/>
    <property type="evidence" value="ECO:0007669"/>
    <property type="project" value="UniProtKB-SubCell"/>
</dbReference>
<keyword evidence="3 19" id="KW-0004">4Fe-4S</keyword>
<evidence type="ECO:0000256" key="8">
    <source>
        <dbReference type="ARBA" id="ARBA00022763"/>
    </source>
</evidence>
<evidence type="ECO:0000256" key="17">
    <source>
        <dbReference type="ARBA" id="ARBA00023268"/>
    </source>
</evidence>
<keyword evidence="17 19" id="KW-0511">Multifunctional enzyme</keyword>
<evidence type="ECO:0000256" key="2">
    <source>
        <dbReference type="ARBA" id="ARBA00007913"/>
    </source>
</evidence>
<organism evidence="24 25">
    <name type="scientific">Tieghemostelium lacteum</name>
    <name type="common">Slime mold</name>
    <name type="synonym">Dictyostelium lacteum</name>
    <dbReference type="NCBI Taxonomy" id="361077"/>
    <lineage>
        <taxon>Eukaryota</taxon>
        <taxon>Amoebozoa</taxon>
        <taxon>Evosea</taxon>
        <taxon>Eumycetozoa</taxon>
        <taxon>Dictyostelia</taxon>
        <taxon>Dictyosteliales</taxon>
        <taxon>Raperosteliaceae</taxon>
        <taxon>Tieghemostelium</taxon>
    </lineage>
</organism>
<evidence type="ECO:0000256" key="16">
    <source>
        <dbReference type="ARBA" id="ARBA00023242"/>
    </source>
</evidence>
<keyword evidence="8 19" id="KW-0227">DNA damage</keyword>
<feature type="domain" description="DNA replication factor Dna2 N-terminal" evidence="21">
    <location>
        <begin position="312"/>
        <end position="511"/>
    </location>
</feature>
<dbReference type="SUPFAM" id="SSF52540">
    <property type="entry name" value="P-loop containing nucleoside triphosphate hydrolases"/>
    <property type="match status" value="1"/>
</dbReference>
<comment type="subcellular location">
    <subcellularLocation>
        <location evidence="19">Nucleus</location>
    </subcellularLocation>
    <subcellularLocation>
        <location evidence="19">Chromosome</location>
    </subcellularLocation>
</comment>
<feature type="domain" description="DNA2/NAM7 helicase helicase" evidence="22">
    <location>
        <begin position="1027"/>
        <end position="1095"/>
    </location>
</feature>
<dbReference type="EMBL" id="LODT01000015">
    <property type="protein sequence ID" value="KYR00392.1"/>
    <property type="molecule type" value="Genomic_DNA"/>
</dbReference>
<dbReference type="FunFam" id="3.40.50.300:FF:000721">
    <property type="entry name" value="DNA replication ATP-dependent helicase/nuclease DNA2"/>
    <property type="match status" value="1"/>
</dbReference>
<dbReference type="GO" id="GO:0003677">
    <property type="term" value="F:DNA binding"/>
    <property type="evidence" value="ECO:0007669"/>
    <property type="project" value="UniProtKB-UniRule"/>
</dbReference>
<dbReference type="InterPro" id="IPR027417">
    <property type="entry name" value="P-loop_NTPase"/>
</dbReference>
<dbReference type="FunCoup" id="A0A152A2A7">
    <property type="interactions" value="519"/>
</dbReference>
<dbReference type="InterPro" id="IPR014808">
    <property type="entry name" value="DNA_replication_fac_Dna2_N"/>
</dbReference>
<dbReference type="GO" id="GO:0071932">
    <property type="term" value="P:replication fork reversal"/>
    <property type="evidence" value="ECO:0007669"/>
    <property type="project" value="TreeGrafter"/>
</dbReference>
<evidence type="ECO:0000256" key="12">
    <source>
        <dbReference type="ARBA" id="ARBA00023004"/>
    </source>
</evidence>
<dbReference type="Gene3D" id="3.90.320.10">
    <property type="match status" value="1"/>
</dbReference>
<dbReference type="GO" id="GO:0017116">
    <property type="term" value="F:single-stranded DNA helicase activity"/>
    <property type="evidence" value="ECO:0007669"/>
    <property type="project" value="UniProtKB-UniRule"/>
</dbReference>
<dbReference type="CDD" id="cd22318">
    <property type="entry name" value="DNA2_N-like"/>
    <property type="match status" value="1"/>
</dbReference>
<evidence type="ECO:0000256" key="7">
    <source>
        <dbReference type="ARBA" id="ARBA00022741"/>
    </source>
</evidence>
<comment type="catalytic activity">
    <reaction evidence="18 19">
        <text>ATP + H2O = ADP + phosphate + H(+)</text>
        <dbReference type="Rhea" id="RHEA:13065"/>
        <dbReference type="ChEBI" id="CHEBI:15377"/>
        <dbReference type="ChEBI" id="CHEBI:15378"/>
        <dbReference type="ChEBI" id="CHEBI:30616"/>
        <dbReference type="ChEBI" id="CHEBI:43474"/>
        <dbReference type="ChEBI" id="CHEBI:456216"/>
        <dbReference type="EC" id="3.6.4.12"/>
    </reaction>
</comment>
<evidence type="ECO:0000256" key="13">
    <source>
        <dbReference type="ARBA" id="ARBA00023014"/>
    </source>
</evidence>
<dbReference type="GO" id="GO:0017108">
    <property type="term" value="F:5'-flap endonuclease activity"/>
    <property type="evidence" value="ECO:0007669"/>
    <property type="project" value="UniProtKB-UniRule"/>
</dbReference>
<evidence type="ECO:0000313" key="24">
    <source>
        <dbReference type="EMBL" id="KYR00392.1"/>
    </source>
</evidence>
<keyword evidence="9 19" id="KW-0378">Hydrolase</keyword>
<dbReference type="OMA" id="NYCEAAI"/>
<comment type="similarity">
    <text evidence="2 19">Belongs to the DNA2/NAM7 helicase family.</text>
</comment>
<evidence type="ECO:0000256" key="6">
    <source>
        <dbReference type="ARBA" id="ARBA00022723"/>
    </source>
</evidence>
<dbReference type="Pfam" id="PF13086">
    <property type="entry name" value="AAA_11"/>
    <property type="match status" value="2"/>
</dbReference>
<dbReference type="GO" id="GO:0006281">
    <property type="term" value="P:DNA repair"/>
    <property type="evidence" value="ECO:0007669"/>
    <property type="project" value="UniProtKB-KW"/>
</dbReference>
<dbReference type="InterPro" id="IPR011604">
    <property type="entry name" value="PDDEXK-like_dom_sf"/>
</dbReference>
<proteinExistence type="inferred from homology"/>
<gene>
    <name evidence="24" type="ORF">DLAC_03140</name>
</gene>
<keyword evidence="10 19" id="KW-0347">Helicase</keyword>
<keyword evidence="15 19" id="KW-0234">DNA repair</keyword>
<reference evidence="24 25" key="1">
    <citation type="submission" date="2015-12" db="EMBL/GenBank/DDBJ databases">
        <title>Dictyostelia acquired genes for synthesis and detection of signals that induce cell-type specialization by lateral gene transfer from prokaryotes.</title>
        <authorList>
            <person name="Gloeckner G."/>
            <person name="Schaap P."/>
        </authorList>
    </citation>
    <scope>NUCLEOTIDE SEQUENCE [LARGE SCALE GENOMIC DNA]</scope>
    <source>
        <strain evidence="24 25">TK</strain>
    </source>
</reference>
<comment type="caution">
    <text evidence="24">The sequence shown here is derived from an EMBL/GenBank/DDBJ whole genome shotgun (WGS) entry which is preliminary data.</text>
</comment>
<evidence type="ECO:0000256" key="14">
    <source>
        <dbReference type="ARBA" id="ARBA00023125"/>
    </source>
</evidence>
<evidence type="ECO:0000256" key="18">
    <source>
        <dbReference type="ARBA" id="ARBA00047995"/>
    </source>
</evidence>
<comment type="cofactor">
    <cofactor evidence="1">
        <name>[4Fe-4S] cluster</name>
        <dbReference type="ChEBI" id="CHEBI:49883"/>
    </cofactor>
</comment>
<evidence type="ECO:0000256" key="4">
    <source>
        <dbReference type="ARBA" id="ARBA00022705"/>
    </source>
</evidence>
<evidence type="ECO:0000256" key="1">
    <source>
        <dbReference type="ARBA" id="ARBA00001966"/>
    </source>
</evidence>
<accession>A0A152A2A7</accession>